<dbReference type="Proteomes" id="UP000887116">
    <property type="component" value="Unassembled WGS sequence"/>
</dbReference>
<dbReference type="AlphaFoldDB" id="A0A8X6LR18"/>
<evidence type="ECO:0000313" key="2">
    <source>
        <dbReference type="Proteomes" id="UP000887116"/>
    </source>
</evidence>
<keyword evidence="2" id="KW-1185">Reference proteome</keyword>
<proteinExistence type="predicted"/>
<protein>
    <submittedName>
        <fullName evidence="1">Uncharacterized protein</fullName>
    </submittedName>
</protein>
<gene>
    <name evidence="1" type="ORF">TNCT_364811</name>
</gene>
<sequence length="91" mass="9993">MHQNAGLVGPEFCSEPFHIPMNVVPCRNEHYATPPPIPGGRVSVRPSRMHQNARSAGAVYCYKSFPSSTNVVPCRNEHEITPPRIPGDGSR</sequence>
<accession>A0A8X6LR18</accession>
<organism evidence="1 2">
    <name type="scientific">Trichonephila clavata</name>
    <name type="common">Joro spider</name>
    <name type="synonym">Nephila clavata</name>
    <dbReference type="NCBI Taxonomy" id="2740835"/>
    <lineage>
        <taxon>Eukaryota</taxon>
        <taxon>Metazoa</taxon>
        <taxon>Ecdysozoa</taxon>
        <taxon>Arthropoda</taxon>
        <taxon>Chelicerata</taxon>
        <taxon>Arachnida</taxon>
        <taxon>Araneae</taxon>
        <taxon>Araneomorphae</taxon>
        <taxon>Entelegynae</taxon>
        <taxon>Araneoidea</taxon>
        <taxon>Nephilidae</taxon>
        <taxon>Trichonephila</taxon>
    </lineage>
</organism>
<dbReference type="EMBL" id="BMAO01007839">
    <property type="protein sequence ID" value="GFR18880.1"/>
    <property type="molecule type" value="Genomic_DNA"/>
</dbReference>
<comment type="caution">
    <text evidence="1">The sequence shown here is derived from an EMBL/GenBank/DDBJ whole genome shotgun (WGS) entry which is preliminary data.</text>
</comment>
<reference evidence="1" key="1">
    <citation type="submission" date="2020-07" db="EMBL/GenBank/DDBJ databases">
        <title>Multicomponent nature underlies the extraordinary mechanical properties of spider dragline silk.</title>
        <authorList>
            <person name="Kono N."/>
            <person name="Nakamura H."/>
            <person name="Mori M."/>
            <person name="Yoshida Y."/>
            <person name="Ohtoshi R."/>
            <person name="Malay A.D."/>
            <person name="Moran D.A.P."/>
            <person name="Tomita M."/>
            <person name="Numata K."/>
            <person name="Arakawa K."/>
        </authorList>
    </citation>
    <scope>NUCLEOTIDE SEQUENCE</scope>
</reference>
<evidence type="ECO:0000313" key="1">
    <source>
        <dbReference type="EMBL" id="GFR18880.1"/>
    </source>
</evidence>
<name>A0A8X6LR18_TRICU</name>